<dbReference type="Proteomes" id="UP001177160">
    <property type="component" value="Unassembled WGS sequence"/>
</dbReference>
<keyword evidence="4" id="KW-0175">Coiled coil</keyword>
<dbReference type="Pfam" id="PF04297">
    <property type="entry name" value="UPF0122"/>
    <property type="match status" value="1"/>
</dbReference>
<feature type="coiled-coil region" evidence="4">
    <location>
        <begin position="57"/>
        <end position="84"/>
    </location>
</feature>
<comment type="function">
    <text evidence="2 3">Might take part in the signal recognition particle (SRP) pathway. This is inferred from the conservation of its genetic proximity to ftsY/ffh. May be a regulatory protein.</text>
</comment>
<comment type="similarity">
    <text evidence="1 3">Belongs to the UPF0122 family.</text>
</comment>
<dbReference type="RefSeq" id="WP_263608634.1">
    <property type="nucleotide sequence ID" value="NZ_JAOVQM010000004.1"/>
</dbReference>
<sequence length="105" mass="12721">MDQLEKTERLNQLYELYGVLLTEKQQAYFVAYYQNDFSFAEIAQEFKVSRNAVFDQLNNAIMHLEHYEEKLKLLAKKNDRLTWLKLYEETKDVQYLEKLAEMEEV</sequence>
<dbReference type="EMBL" id="JAOVQM010000004">
    <property type="protein sequence ID" value="MCV2232448.1"/>
    <property type="molecule type" value="Genomic_DNA"/>
</dbReference>
<proteinExistence type="inferred from homology"/>
<dbReference type="PANTHER" id="PTHR40083:SF1">
    <property type="entry name" value="UPF0122 PROTEIN YLXM"/>
    <property type="match status" value="1"/>
</dbReference>
<evidence type="ECO:0000313" key="5">
    <source>
        <dbReference type="EMBL" id="MCV2232448.1"/>
    </source>
</evidence>
<dbReference type="InterPro" id="IPR036388">
    <property type="entry name" value="WH-like_DNA-bd_sf"/>
</dbReference>
<organism evidence="5 6">
    <name type="scientific">Paracholeplasma manati</name>
    <dbReference type="NCBI Taxonomy" id="591373"/>
    <lineage>
        <taxon>Bacteria</taxon>
        <taxon>Bacillati</taxon>
        <taxon>Mycoplasmatota</taxon>
        <taxon>Mollicutes</taxon>
        <taxon>Acholeplasmatales</taxon>
        <taxon>Acholeplasmataceae</taxon>
        <taxon>Paracholeplasma</taxon>
    </lineage>
</organism>
<dbReference type="InterPro" id="IPR007394">
    <property type="entry name" value="UPF0122"/>
</dbReference>
<protein>
    <recommendedName>
        <fullName evidence="3">UPF0122 protein N7548_06375</fullName>
    </recommendedName>
</protein>
<dbReference type="SUPFAM" id="SSF88659">
    <property type="entry name" value="Sigma3 and sigma4 domains of RNA polymerase sigma factors"/>
    <property type="match status" value="1"/>
</dbReference>
<dbReference type="NCBIfam" id="NF045758">
    <property type="entry name" value="YlxM"/>
    <property type="match status" value="1"/>
</dbReference>
<gene>
    <name evidence="5" type="ORF">N7548_06375</name>
</gene>
<dbReference type="InterPro" id="IPR013324">
    <property type="entry name" value="RNA_pol_sigma_r3/r4-like"/>
</dbReference>
<keyword evidence="6" id="KW-1185">Reference proteome</keyword>
<dbReference type="InterPro" id="IPR054831">
    <property type="entry name" value="UPF0122_fam_protein"/>
</dbReference>
<comment type="caution">
    <text evidence="5">The sequence shown here is derived from an EMBL/GenBank/DDBJ whole genome shotgun (WGS) entry which is preliminary data.</text>
</comment>
<evidence type="ECO:0000256" key="1">
    <source>
        <dbReference type="ARBA" id="ARBA00008720"/>
    </source>
</evidence>
<evidence type="ECO:0000313" key="6">
    <source>
        <dbReference type="Proteomes" id="UP001177160"/>
    </source>
</evidence>
<dbReference type="Gene3D" id="1.10.10.10">
    <property type="entry name" value="Winged helix-like DNA-binding domain superfamily/Winged helix DNA-binding domain"/>
    <property type="match status" value="1"/>
</dbReference>
<dbReference type="PANTHER" id="PTHR40083">
    <property type="entry name" value="UPF0122 PROTEIN CBO2450/CLC_2298"/>
    <property type="match status" value="1"/>
</dbReference>
<evidence type="ECO:0000256" key="3">
    <source>
        <dbReference type="HAMAP-Rule" id="MF_00245"/>
    </source>
</evidence>
<name>A0ABT2Y6S0_9MOLU</name>
<reference evidence="5" key="1">
    <citation type="submission" date="2022-09" db="EMBL/GenBank/DDBJ databases">
        <title>Novel Mycoplasma species identified in domestic and wild animals.</title>
        <authorList>
            <person name="Volokhov D.V."/>
            <person name="Furtak V.A."/>
            <person name="Zagorodnyaya T.A."/>
        </authorList>
    </citation>
    <scope>NUCLEOTIDE SEQUENCE</scope>
    <source>
        <strain evidence="5">Oakley</strain>
    </source>
</reference>
<evidence type="ECO:0000256" key="4">
    <source>
        <dbReference type="SAM" id="Coils"/>
    </source>
</evidence>
<dbReference type="HAMAP" id="MF_00245">
    <property type="entry name" value="UPF0122"/>
    <property type="match status" value="1"/>
</dbReference>
<accession>A0ABT2Y6S0</accession>
<evidence type="ECO:0000256" key="2">
    <source>
        <dbReference type="ARBA" id="ARBA00024764"/>
    </source>
</evidence>